<feature type="transmembrane region" description="Helical" evidence="1">
    <location>
        <begin position="119"/>
        <end position="139"/>
    </location>
</feature>
<organism evidence="2 3">
    <name type="scientific">Mycobacteroides chelonae</name>
    <name type="common">Mycobacterium chelonae</name>
    <dbReference type="NCBI Taxonomy" id="1774"/>
    <lineage>
        <taxon>Bacteria</taxon>
        <taxon>Bacillati</taxon>
        <taxon>Actinomycetota</taxon>
        <taxon>Actinomycetes</taxon>
        <taxon>Mycobacteriales</taxon>
        <taxon>Mycobacteriaceae</taxon>
        <taxon>Mycobacteroides</taxon>
    </lineage>
</organism>
<evidence type="ECO:0008006" key="4">
    <source>
        <dbReference type="Google" id="ProtNLM"/>
    </source>
</evidence>
<dbReference type="EMBL" id="MLIQ01000017">
    <property type="protein sequence ID" value="OHU54230.1"/>
    <property type="molecule type" value="Genomic_DNA"/>
</dbReference>
<keyword evidence="1" id="KW-0472">Membrane</keyword>
<name>A0A0E3TNW8_MYCCH</name>
<dbReference type="Proteomes" id="UP000180043">
    <property type="component" value="Unassembled WGS sequence"/>
</dbReference>
<dbReference type="OrthoDB" id="3825558at2"/>
<accession>A0A0E3TNW8</accession>
<dbReference type="GeneID" id="31678072"/>
<proteinExistence type="predicted"/>
<keyword evidence="1" id="KW-1133">Transmembrane helix</keyword>
<reference evidence="2 3" key="1">
    <citation type="submission" date="2016-10" db="EMBL/GenBank/DDBJ databases">
        <title>Evaluation of Human, Veterinary and Environmental Mycobacterium chelonae Isolates by Core Genome Phylogenomic Analysis, Targeted Gene Comparison, and Anti-microbial Susceptibility Patterns: A Tale of Mistaken Identities.</title>
        <authorList>
            <person name="Fogelson S.B."/>
            <person name="Camus A.C."/>
            <person name="Lorenz W."/>
            <person name="Vasireddy R."/>
            <person name="Vasireddy S."/>
            <person name="Smith T."/>
            <person name="Brown-Elliott B.A."/>
            <person name="Wallace R.J.Jr."/>
            <person name="Hasan N.A."/>
            <person name="Reischl U."/>
            <person name="Sanchez S."/>
        </authorList>
    </citation>
    <scope>NUCLEOTIDE SEQUENCE [LARGE SCALE GENOMIC DNA]</scope>
    <source>
        <strain evidence="2 3">15515</strain>
    </source>
</reference>
<keyword evidence="1" id="KW-0812">Transmembrane</keyword>
<feature type="transmembrane region" description="Helical" evidence="1">
    <location>
        <begin position="88"/>
        <end position="107"/>
    </location>
</feature>
<dbReference type="HOGENOM" id="CLU_123281_2_0_11"/>
<protein>
    <recommendedName>
        <fullName evidence="4">DUF3180 domain-containing protein</fullName>
    </recommendedName>
</protein>
<sequence>MGPTRIRELLLGGAVTAILGFFFVSAAYGSLPPIPLLGGVSLLVLAIAEGGWAFYIRNKVTDGEIGVGTGRLPALVVARSVVVAKASAWLGTLMTGWWLAMLVYILPRRAQLAAAAADTFGVVIATGCALALVVAGLWLQHCCKSPPDPPATPAR</sequence>
<gene>
    <name evidence="2" type="ORF">BKG82_18370</name>
</gene>
<evidence type="ECO:0000256" key="1">
    <source>
        <dbReference type="SAM" id="Phobius"/>
    </source>
</evidence>
<feature type="transmembrane region" description="Helical" evidence="1">
    <location>
        <begin position="9"/>
        <end position="28"/>
    </location>
</feature>
<dbReference type="AlphaFoldDB" id="A0A0E3TNW8"/>
<dbReference type="InterPro" id="IPR021517">
    <property type="entry name" value="DUF3180"/>
</dbReference>
<dbReference type="RefSeq" id="WP_046252396.1">
    <property type="nucleotide sequence ID" value="NZ_CP010946.1"/>
</dbReference>
<comment type="caution">
    <text evidence="2">The sequence shown here is derived from an EMBL/GenBank/DDBJ whole genome shotgun (WGS) entry which is preliminary data.</text>
</comment>
<feature type="transmembrane region" description="Helical" evidence="1">
    <location>
        <begin position="34"/>
        <end position="56"/>
    </location>
</feature>
<evidence type="ECO:0000313" key="3">
    <source>
        <dbReference type="Proteomes" id="UP000180043"/>
    </source>
</evidence>
<dbReference type="PATRIC" id="fig|1774.35.peg.498"/>
<evidence type="ECO:0000313" key="2">
    <source>
        <dbReference type="EMBL" id="OHU54230.1"/>
    </source>
</evidence>
<dbReference type="Pfam" id="PF11377">
    <property type="entry name" value="DUF3180"/>
    <property type="match status" value="1"/>
</dbReference>